<dbReference type="EMBL" id="JBEAFC010000011">
    <property type="protein sequence ID" value="KAL1536684.1"/>
    <property type="molecule type" value="Genomic_DNA"/>
</dbReference>
<evidence type="ECO:0000256" key="1">
    <source>
        <dbReference type="SAM" id="Phobius"/>
    </source>
</evidence>
<name>A0ABD1FXY0_SALDI</name>
<keyword evidence="1" id="KW-0472">Membrane</keyword>
<organism evidence="2 3">
    <name type="scientific">Salvia divinorum</name>
    <name type="common">Maria pastora</name>
    <name type="synonym">Diviner's sage</name>
    <dbReference type="NCBI Taxonomy" id="28513"/>
    <lineage>
        <taxon>Eukaryota</taxon>
        <taxon>Viridiplantae</taxon>
        <taxon>Streptophyta</taxon>
        <taxon>Embryophyta</taxon>
        <taxon>Tracheophyta</taxon>
        <taxon>Spermatophyta</taxon>
        <taxon>Magnoliopsida</taxon>
        <taxon>eudicotyledons</taxon>
        <taxon>Gunneridae</taxon>
        <taxon>Pentapetalae</taxon>
        <taxon>asterids</taxon>
        <taxon>lamiids</taxon>
        <taxon>Lamiales</taxon>
        <taxon>Lamiaceae</taxon>
        <taxon>Nepetoideae</taxon>
        <taxon>Mentheae</taxon>
        <taxon>Salviinae</taxon>
        <taxon>Salvia</taxon>
        <taxon>Salvia subgen. Calosphace</taxon>
    </lineage>
</organism>
<keyword evidence="1" id="KW-1133">Transmembrane helix</keyword>
<gene>
    <name evidence="2" type="ORF">AAHA92_29292</name>
</gene>
<evidence type="ECO:0000313" key="2">
    <source>
        <dbReference type="EMBL" id="KAL1536684.1"/>
    </source>
</evidence>
<dbReference type="AlphaFoldDB" id="A0ABD1FXY0"/>
<keyword evidence="1" id="KW-0812">Transmembrane</keyword>
<evidence type="ECO:0000313" key="3">
    <source>
        <dbReference type="Proteomes" id="UP001567538"/>
    </source>
</evidence>
<accession>A0ABD1FXY0</accession>
<sequence length="95" mass="10242">MDQVMAKADELRDTGIKNPDYDAIYLELFGKMKKRKQIPGAGQATGIYFPHASSSSATFAAGGTFGILASIIRLLAAEIGTRSNFPFSEQKGARK</sequence>
<proteinExistence type="predicted"/>
<dbReference type="Proteomes" id="UP001567538">
    <property type="component" value="Unassembled WGS sequence"/>
</dbReference>
<comment type="caution">
    <text evidence="2">The sequence shown here is derived from an EMBL/GenBank/DDBJ whole genome shotgun (WGS) entry which is preliminary data.</text>
</comment>
<keyword evidence="3" id="KW-1185">Reference proteome</keyword>
<protein>
    <submittedName>
        <fullName evidence="2">Uncharacterized protein</fullName>
    </submittedName>
</protein>
<reference evidence="2 3" key="1">
    <citation type="submission" date="2024-06" db="EMBL/GenBank/DDBJ databases">
        <title>A chromosome level genome sequence of Diviner's sage (Salvia divinorum).</title>
        <authorList>
            <person name="Ford S.A."/>
            <person name="Ro D.-K."/>
            <person name="Ness R.W."/>
            <person name="Phillips M.A."/>
        </authorList>
    </citation>
    <scope>NUCLEOTIDE SEQUENCE [LARGE SCALE GENOMIC DNA]</scope>
    <source>
        <strain evidence="2">SAF-2024a</strain>
        <tissue evidence="2">Leaf</tissue>
    </source>
</reference>
<feature type="transmembrane region" description="Helical" evidence="1">
    <location>
        <begin position="57"/>
        <end position="76"/>
    </location>
</feature>